<dbReference type="EMBL" id="RBTW01000162">
    <property type="protein sequence ID" value="RMU19323.1"/>
    <property type="molecule type" value="Genomic_DNA"/>
</dbReference>
<evidence type="ECO:0000313" key="2">
    <source>
        <dbReference type="EMBL" id="RMU19323.1"/>
    </source>
</evidence>
<protein>
    <submittedName>
        <fullName evidence="1 2">Glycosyl transferase</fullName>
    </submittedName>
</protein>
<dbReference type="Proteomes" id="UP000271817">
    <property type="component" value="Unassembled WGS sequence"/>
</dbReference>
<dbReference type="GO" id="GO:0016740">
    <property type="term" value="F:transferase activity"/>
    <property type="evidence" value="ECO:0007669"/>
    <property type="project" value="UniProtKB-KW"/>
</dbReference>
<accession>A0AB37R6F0</accession>
<keyword evidence="2" id="KW-0808">Transferase</keyword>
<dbReference type="EMBL" id="LGLK01000023">
    <property type="protein sequence ID" value="KPC20617.1"/>
    <property type="molecule type" value="Genomic_DNA"/>
</dbReference>
<evidence type="ECO:0000313" key="4">
    <source>
        <dbReference type="Proteomes" id="UP000271817"/>
    </source>
</evidence>
<proteinExistence type="predicted"/>
<sequence length="45" mass="5017">MLSALPVILGTQFILAFIGHDVQAVPKRAFHLLRKNRSAAEQETK</sequence>
<evidence type="ECO:0000313" key="1">
    <source>
        <dbReference type="EMBL" id="KPC20617.1"/>
    </source>
</evidence>
<evidence type="ECO:0000313" key="3">
    <source>
        <dbReference type="Proteomes" id="UP000037943"/>
    </source>
</evidence>
<reference evidence="1" key="1">
    <citation type="submission" date="2015-07" db="EMBL/GenBank/DDBJ databases">
        <authorList>
            <person name="O'Brien H.E."/>
            <person name="Thakur S."/>
            <person name="Gong Y."/>
            <person name="Wang P.W."/>
            <person name="Guttman D.S."/>
        </authorList>
    </citation>
    <scope>NUCLEOTIDE SEQUENCE</scope>
    <source>
        <strain evidence="1">107</strain>
    </source>
</reference>
<keyword evidence="3" id="KW-1185">Reference proteome</keyword>
<reference evidence="1 3" key="2">
    <citation type="submission" date="2015-10" db="EMBL/GenBank/DDBJ databases">
        <title>Comparative genomics and high-throughput reverse genetic screens identify a new phytobacterial MAMP and an Arabidopsis receptor required for immune elicitation.</title>
        <authorList>
            <person name="Mott G.A."/>
            <person name="Thakur S."/>
            <person name="Wang P.W."/>
            <person name="Desveaux D."/>
            <person name="Guttman D.S."/>
        </authorList>
    </citation>
    <scope>NUCLEOTIDE SEQUENCE [LARGE SCALE GENOMIC DNA]</scope>
    <source>
        <strain evidence="1 3">107</strain>
    </source>
</reference>
<comment type="caution">
    <text evidence="2">The sequence shown here is derived from an EMBL/GenBank/DDBJ whole genome shotgun (WGS) entry which is preliminary data.</text>
</comment>
<reference evidence="2 4" key="3">
    <citation type="submission" date="2018-08" db="EMBL/GenBank/DDBJ databases">
        <title>Recombination of ecologically and evolutionarily significant loci maintains genetic cohesion in the Pseudomonas syringae species complex.</title>
        <authorList>
            <person name="Dillon M."/>
            <person name="Thakur S."/>
            <person name="Almeida R.N.D."/>
            <person name="Weir B.S."/>
            <person name="Guttman D.S."/>
        </authorList>
    </citation>
    <scope>NUCLEOTIDE SEQUENCE [LARGE SCALE GENOMIC DNA]</scope>
    <source>
        <strain evidence="2 4">ICMP 3402</strain>
    </source>
</reference>
<name>A0AB37R6F0_PSEAV</name>
<organism evidence="2 4">
    <name type="scientific">Pseudomonas amygdali pv. lachrymans</name>
    <name type="common">Pseudomonas syringae pv. lachrymans</name>
    <dbReference type="NCBI Taxonomy" id="53707"/>
    <lineage>
        <taxon>Bacteria</taxon>
        <taxon>Pseudomonadati</taxon>
        <taxon>Pseudomonadota</taxon>
        <taxon>Gammaproteobacteria</taxon>
        <taxon>Pseudomonadales</taxon>
        <taxon>Pseudomonadaceae</taxon>
        <taxon>Pseudomonas</taxon>
        <taxon>Pseudomonas amygdali</taxon>
    </lineage>
</organism>
<dbReference type="AlphaFoldDB" id="A0AB37R6F0"/>
<gene>
    <name evidence="1" type="ORF">AC499_5102</name>
    <name evidence="2" type="ORF">ALP33_01543</name>
</gene>
<dbReference type="Proteomes" id="UP000037943">
    <property type="component" value="Unassembled WGS sequence"/>
</dbReference>